<organism evidence="1">
    <name type="scientific">Anguilla anguilla</name>
    <name type="common">European freshwater eel</name>
    <name type="synonym">Muraena anguilla</name>
    <dbReference type="NCBI Taxonomy" id="7936"/>
    <lineage>
        <taxon>Eukaryota</taxon>
        <taxon>Metazoa</taxon>
        <taxon>Chordata</taxon>
        <taxon>Craniata</taxon>
        <taxon>Vertebrata</taxon>
        <taxon>Euteleostomi</taxon>
        <taxon>Actinopterygii</taxon>
        <taxon>Neopterygii</taxon>
        <taxon>Teleostei</taxon>
        <taxon>Anguilliformes</taxon>
        <taxon>Anguillidae</taxon>
        <taxon>Anguilla</taxon>
    </lineage>
</organism>
<reference evidence="1" key="1">
    <citation type="submission" date="2014-11" db="EMBL/GenBank/DDBJ databases">
        <authorList>
            <person name="Amaro Gonzalez C."/>
        </authorList>
    </citation>
    <scope>NUCLEOTIDE SEQUENCE</scope>
</reference>
<proteinExistence type="predicted"/>
<protein>
    <submittedName>
        <fullName evidence="1">Uncharacterized protein</fullName>
    </submittedName>
</protein>
<reference evidence="1" key="2">
    <citation type="journal article" date="2015" name="Fish Shellfish Immunol.">
        <title>Early steps in the European eel (Anguilla anguilla)-Vibrio vulnificus interaction in the gills: Role of the RtxA13 toxin.</title>
        <authorList>
            <person name="Callol A."/>
            <person name="Pajuelo D."/>
            <person name="Ebbesson L."/>
            <person name="Teles M."/>
            <person name="MacKenzie S."/>
            <person name="Amaro C."/>
        </authorList>
    </citation>
    <scope>NUCLEOTIDE SEQUENCE</scope>
</reference>
<evidence type="ECO:0000313" key="1">
    <source>
        <dbReference type="EMBL" id="JAH97151.1"/>
    </source>
</evidence>
<sequence>MAFHAALGAKTCTHVCYFTKASESQIHSAFEILQYQLINKARKSPFQEQKATASIQSISNQHLMQHLCKRSCRPGHLSLPKPLHEGYCKNHRFH</sequence>
<name>A0A0E9X3T8_ANGAN</name>
<dbReference type="EMBL" id="GBXM01011426">
    <property type="protein sequence ID" value="JAH97151.1"/>
    <property type="molecule type" value="Transcribed_RNA"/>
</dbReference>
<dbReference type="AlphaFoldDB" id="A0A0E9X3T8"/>
<accession>A0A0E9X3T8</accession>